<comment type="caution">
    <text evidence="15">The sequence shown here is derived from an EMBL/GenBank/DDBJ whole genome shotgun (WGS) entry which is preliminary data.</text>
</comment>
<dbReference type="SUPFAM" id="SSF55874">
    <property type="entry name" value="ATPase domain of HSP90 chaperone/DNA topoisomerase II/histidine kinase"/>
    <property type="match status" value="1"/>
</dbReference>
<feature type="domain" description="HAMP" evidence="14">
    <location>
        <begin position="335"/>
        <end position="387"/>
    </location>
</feature>
<keyword evidence="12" id="KW-1133">Transmembrane helix</keyword>
<feature type="transmembrane region" description="Helical" evidence="12">
    <location>
        <begin position="311"/>
        <end position="333"/>
    </location>
</feature>
<dbReference type="Gene3D" id="3.30.565.10">
    <property type="entry name" value="Histidine kinase-like ATPase, C-terminal domain"/>
    <property type="match status" value="1"/>
</dbReference>
<evidence type="ECO:0000259" key="14">
    <source>
        <dbReference type="PROSITE" id="PS50885"/>
    </source>
</evidence>
<dbReference type="RefSeq" id="WP_378136305.1">
    <property type="nucleotide sequence ID" value="NZ_JBHSMI010000029.1"/>
</dbReference>
<evidence type="ECO:0000313" key="15">
    <source>
        <dbReference type="EMBL" id="MFC5405236.1"/>
    </source>
</evidence>
<evidence type="ECO:0000256" key="11">
    <source>
        <dbReference type="ARBA" id="ARBA00023136"/>
    </source>
</evidence>
<dbReference type="PANTHER" id="PTHR34220">
    <property type="entry name" value="SENSOR HISTIDINE KINASE YPDA"/>
    <property type="match status" value="1"/>
</dbReference>
<evidence type="ECO:0000259" key="13">
    <source>
        <dbReference type="PROSITE" id="PS50109"/>
    </source>
</evidence>
<evidence type="ECO:0000256" key="7">
    <source>
        <dbReference type="ARBA" id="ARBA00022741"/>
    </source>
</evidence>
<dbReference type="Proteomes" id="UP001596113">
    <property type="component" value="Unassembled WGS sequence"/>
</dbReference>
<dbReference type="Pfam" id="PF06580">
    <property type="entry name" value="His_kinase"/>
    <property type="match status" value="1"/>
</dbReference>
<dbReference type="InterPro" id="IPR050640">
    <property type="entry name" value="Bact_2-comp_sensor_kinase"/>
</dbReference>
<comment type="catalytic activity">
    <reaction evidence="1">
        <text>ATP + protein L-histidine = ADP + protein N-phospho-L-histidine.</text>
        <dbReference type="EC" id="2.7.13.3"/>
    </reaction>
</comment>
<dbReference type="PROSITE" id="PS50885">
    <property type="entry name" value="HAMP"/>
    <property type="match status" value="1"/>
</dbReference>
<keyword evidence="4" id="KW-1003">Cell membrane</keyword>
<evidence type="ECO:0000256" key="8">
    <source>
        <dbReference type="ARBA" id="ARBA00022777"/>
    </source>
</evidence>
<dbReference type="InterPro" id="IPR005467">
    <property type="entry name" value="His_kinase_dom"/>
</dbReference>
<evidence type="ECO:0000256" key="3">
    <source>
        <dbReference type="ARBA" id="ARBA00012438"/>
    </source>
</evidence>
<sequence>MSLSKRIFAAFFAFIIVPLFVIGSASYLVFQKIAQDKYAEQTELTLKAIGHNISSMIKEANYFSDFWTMESSVESVEQSLESGGSVKPDDSAKSPDYAQLMEKKTLSQRVLLTFPGIKSITLYRKNNQQITVNFTNDKPITRAELAKFPNYADMLRKNGSPVWLGPNEVPELSSEHNVFTQVRVVLDIDTLTNQGILVSRFKMNELDRIFSLYGPQGQSDRRFLIVAGNGNIVFDNDGQAEGKRISDYIDIEKTIGIKENSTSSKSKTLTFEGRKSIVSVQNLQLQRLGVGDWKLVMITPWQYLSGEMAVFMRWMVAITILSVVLALMFNLMFIRRTVTFIVRVVRAMRQVERGDLSTRVPVVGKDETSSLASGFNSLVTRVSELLDDVKQEQSRKRKAEMMLLQAQIKPHFLFNALESINILAVQNEGRKVSKMVQRLANIFRISIQQKEEITIEQELEHLQSYLEIQKYRFEELFEYTIDVPPELMGNRILKLTLQPLVENSIQHGFEGIDYMGEIHVSARVEGQDIAFYVQDNGIGVPEVQLARFVSEGMLLDKMYGESAETGERRGLGVGNVADRLRIHYGSPYGLTLCSAPGHGTIIKCLIPQEAATVGGDTR</sequence>
<protein>
    <recommendedName>
        <fullName evidence="3">histidine kinase</fullName>
        <ecNumber evidence="3">2.7.13.3</ecNumber>
    </recommendedName>
</protein>
<dbReference type="InterPro" id="IPR003660">
    <property type="entry name" value="HAMP_dom"/>
</dbReference>
<dbReference type="GO" id="GO:0004673">
    <property type="term" value="F:protein histidine kinase activity"/>
    <property type="evidence" value="ECO:0007669"/>
    <property type="project" value="UniProtKB-EC"/>
</dbReference>
<evidence type="ECO:0000256" key="6">
    <source>
        <dbReference type="ARBA" id="ARBA00022679"/>
    </source>
</evidence>
<keyword evidence="8 15" id="KW-0418">Kinase</keyword>
<evidence type="ECO:0000256" key="9">
    <source>
        <dbReference type="ARBA" id="ARBA00022840"/>
    </source>
</evidence>
<dbReference type="EMBL" id="JBHSMI010000029">
    <property type="protein sequence ID" value="MFC5405236.1"/>
    <property type="molecule type" value="Genomic_DNA"/>
</dbReference>
<evidence type="ECO:0000313" key="16">
    <source>
        <dbReference type="Proteomes" id="UP001596113"/>
    </source>
</evidence>
<keyword evidence="12" id="KW-0812">Transmembrane</keyword>
<dbReference type="Pfam" id="PF02518">
    <property type="entry name" value="HATPase_c"/>
    <property type="match status" value="1"/>
</dbReference>
<reference evidence="16" key="1">
    <citation type="journal article" date="2019" name="Int. J. Syst. Evol. Microbiol.">
        <title>The Global Catalogue of Microorganisms (GCM) 10K type strain sequencing project: providing services to taxonomists for standard genome sequencing and annotation.</title>
        <authorList>
            <consortium name="The Broad Institute Genomics Platform"/>
            <consortium name="The Broad Institute Genome Sequencing Center for Infectious Disease"/>
            <person name="Wu L."/>
            <person name="Ma J."/>
        </authorList>
    </citation>
    <scope>NUCLEOTIDE SEQUENCE [LARGE SCALE GENOMIC DNA]</scope>
    <source>
        <strain evidence="16">CGMCC 1.18575</strain>
    </source>
</reference>
<feature type="transmembrane region" description="Helical" evidence="12">
    <location>
        <begin position="7"/>
        <end position="30"/>
    </location>
</feature>
<keyword evidence="7" id="KW-0547">Nucleotide-binding</keyword>
<dbReference type="SMART" id="SM00387">
    <property type="entry name" value="HATPase_c"/>
    <property type="match status" value="1"/>
</dbReference>
<accession>A0ABW0HVH5</accession>
<evidence type="ECO:0000256" key="10">
    <source>
        <dbReference type="ARBA" id="ARBA00023012"/>
    </source>
</evidence>
<dbReference type="PROSITE" id="PS50109">
    <property type="entry name" value="HIS_KIN"/>
    <property type="match status" value="1"/>
</dbReference>
<keyword evidence="6 15" id="KW-0808">Transferase</keyword>
<organism evidence="15 16">
    <name type="scientific">Cohnella soli</name>
    <dbReference type="NCBI Taxonomy" id="425005"/>
    <lineage>
        <taxon>Bacteria</taxon>
        <taxon>Bacillati</taxon>
        <taxon>Bacillota</taxon>
        <taxon>Bacilli</taxon>
        <taxon>Bacillales</taxon>
        <taxon>Paenibacillaceae</taxon>
        <taxon>Cohnella</taxon>
    </lineage>
</organism>
<comment type="subcellular location">
    <subcellularLocation>
        <location evidence="2">Cell membrane</location>
        <topology evidence="2">Multi-pass membrane protein</topology>
    </subcellularLocation>
</comment>
<proteinExistence type="predicted"/>
<dbReference type="SUPFAM" id="SSF158472">
    <property type="entry name" value="HAMP domain-like"/>
    <property type="match status" value="1"/>
</dbReference>
<evidence type="ECO:0000256" key="1">
    <source>
        <dbReference type="ARBA" id="ARBA00000085"/>
    </source>
</evidence>
<keyword evidence="16" id="KW-1185">Reference proteome</keyword>
<keyword evidence="10" id="KW-0902">Two-component regulatory system</keyword>
<keyword evidence="5" id="KW-0597">Phosphoprotein</keyword>
<feature type="domain" description="Histidine kinase" evidence="13">
    <location>
        <begin position="493"/>
        <end position="610"/>
    </location>
</feature>
<dbReference type="PANTHER" id="PTHR34220:SF7">
    <property type="entry name" value="SENSOR HISTIDINE KINASE YPDA"/>
    <property type="match status" value="1"/>
</dbReference>
<dbReference type="Pfam" id="PF00672">
    <property type="entry name" value="HAMP"/>
    <property type="match status" value="1"/>
</dbReference>
<evidence type="ECO:0000256" key="12">
    <source>
        <dbReference type="SAM" id="Phobius"/>
    </source>
</evidence>
<name>A0ABW0HVH5_9BACL</name>
<dbReference type="CDD" id="cd06225">
    <property type="entry name" value="HAMP"/>
    <property type="match status" value="1"/>
</dbReference>
<dbReference type="InterPro" id="IPR010559">
    <property type="entry name" value="Sig_transdc_His_kin_internal"/>
</dbReference>
<dbReference type="EC" id="2.7.13.3" evidence="3"/>
<gene>
    <name evidence="15" type="ORF">ACFPOF_21050</name>
</gene>
<dbReference type="InterPro" id="IPR036890">
    <property type="entry name" value="HATPase_C_sf"/>
</dbReference>
<dbReference type="InterPro" id="IPR003594">
    <property type="entry name" value="HATPase_dom"/>
</dbReference>
<keyword evidence="9" id="KW-0067">ATP-binding</keyword>
<evidence type="ECO:0000256" key="4">
    <source>
        <dbReference type="ARBA" id="ARBA00022475"/>
    </source>
</evidence>
<dbReference type="Gene3D" id="6.10.340.10">
    <property type="match status" value="1"/>
</dbReference>
<keyword evidence="11 12" id="KW-0472">Membrane</keyword>
<evidence type="ECO:0000256" key="2">
    <source>
        <dbReference type="ARBA" id="ARBA00004651"/>
    </source>
</evidence>
<dbReference type="SMART" id="SM00304">
    <property type="entry name" value="HAMP"/>
    <property type="match status" value="1"/>
</dbReference>
<evidence type="ECO:0000256" key="5">
    <source>
        <dbReference type="ARBA" id="ARBA00022553"/>
    </source>
</evidence>